<dbReference type="Proteomes" id="UP001554567">
    <property type="component" value="Unassembled WGS sequence"/>
</dbReference>
<accession>A0ABV3MZA3</accession>
<dbReference type="InterPro" id="IPR036291">
    <property type="entry name" value="NAD(P)-bd_dom_sf"/>
</dbReference>
<evidence type="ECO:0000313" key="2">
    <source>
        <dbReference type="EMBL" id="MEW5288907.1"/>
    </source>
</evidence>
<organism evidence="2 3">
    <name type="scientific">Erwinia papayae</name>
    <dbReference type="NCBI Taxonomy" id="206499"/>
    <lineage>
        <taxon>Bacteria</taxon>
        <taxon>Pseudomonadati</taxon>
        <taxon>Pseudomonadota</taxon>
        <taxon>Gammaproteobacteria</taxon>
        <taxon>Enterobacterales</taxon>
        <taxon>Erwiniaceae</taxon>
        <taxon>Erwinia</taxon>
    </lineage>
</organism>
<feature type="domain" description="Enoyl reductase (ER)" evidence="1">
    <location>
        <begin position="20"/>
        <end position="324"/>
    </location>
</feature>
<name>A0ABV3MZA3_9GAMM</name>
<reference evidence="2 3" key="1">
    <citation type="submission" date="2024-07" db="EMBL/GenBank/DDBJ databases">
        <authorList>
            <person name="Dulla G.F.J."/>
            <person name="Delorm J.G."/>
        </authorList>
    </citation>
    <scope>NUCLEOTIDE SEQUENCE [LARGE SCALE GENOMIC DNA]</scope>
    <source>
        <strain evidence="2 3">JGD 233</strain>
    </source>
</reference>
<dbReference type="InterPro" id="IPR020843">
    <property type="entry name" value="ER"/>
</dbReference>
<dbReference type="Pfam" id="PF08240">
    <property type="entry name" value="ADH_N"/>
    <property type="match status" value="1"/>
</dbReference>
<evidence type="ECO:0000313" key="3">
    <source>
        <dbReference type="Proteomes" id="UP001554567"/>
    </source>
</evidence>
<sequence>MNKPVSSVLPAAWQGWVWQGGESAQHLRQTTINAMPLQPGEVLVQNAAIGLNPVDWKVLDSQTGLVPGVDGAGTVVAVGRGVAQSWLGKRVAYHQNLRAAGSFAGYTPLAADVLMQLPDALEFAQAAAFPCPGLTAWQALEKLPTQPGAELLIAGAGGSVGHYLVQLAVARGFRVTVMCSERHWSRLSELGAQRCLTNREQIATPADSPRYFALIDCVGAEHARALADLLKANGHLVCIQGRVEDWPCTPFGRALSMHEVALGALHQHGDASDWQKLTASGEQLLQQIASGTLKQETLLHFSFAQLPQQLDALKHRNFSGKQIILL</sequence>
<dbReference type="PANTHER" id="PTHR43482:SF1">
    <property type="entry name" value="PROTEIN AST1-RELATED"/>
    <property type="match status" value="1"/>
</dbReference>
<dbReference type="InterPro" id="IPR052585">
    <property type="entry name" value="Lipid_raft_assoc_Zn_ADH"/>
</dbReference>
<dbReference type="InterPro" id="IPR013154">
    <property type="entry name" value="ADH-like_N"/>
</dbReference>
<dbReference type="PANTHER" id="PTHR43482">
    <property type="entry name" value="PROTEIN AST1-RELATED"/>
    <property type="match status" value="1"/>
</dbReference>
<dbReference type="RefSeq" id="WP_034937105.1">
    <property type="nucleotide sequence ID" value="NZ_JBFKZN010000003.1"/>
</dbReference>
<protein>
    <submittedName>
        <fullName evidence="2">Zinc-binding dehydrogenase</fullName>
    </submittedName>
</protein>
<dbReference type="CDD" id="cd08271">
    <property type="entry name" value="MDR5"/>
    <property type="match status" value="1"/>
</dbReference>
<dbReference type="SUPFAM" id="SSF50129">
    <property type="entry name" value="GroES-like"/>
    <property type="match status" value="1"/>
</dbReference>
<keyword evidence="3" id="KW-1185">Reference proteome</keyword>
<dbReference type="Gene3D" id="3.40.50.720">
    <property type="entry name" value="NAD(P)-binding Rossmann-like Domain"/>
    <property type="match status" value="1"/>
</dbReference>
<evidence type="ECO:0000259" key="1">
    <source>
        <dbReference type="SMART" id="SM00829"/>
    </source>
</evidence>
<dbReference type="EMBL" id="JBFKZN010000003">
    <property type="protein sequence ID" value="MEW5288907.1"/>
    <property type="molecule type" value="Genomic_DNA"/>
</dbReference>
<dbReference type="SUPFAM" id="SSF51735">
    <property type="entry name" value="NAD(P)-binding Rossmann-fold domains"/>
    <property type="match status" value="1"/>
</dbReference>
<dbReference type="Gene3D" id="3.90.180.10">
    <property type="entry name" value="Medium-chain alcohol dehydrogenases, catalytic domain"/>
    <property type="match status" value="1"/>
</dbReference>
<dbReference type="InterPro" id="IPR011032">
    <property type="entry name" value="GroES-like_sf"/>
</dbReference>
<gene>
    <name evidence="2" type="ORF">ABW286_06890</name>
</gene>
<dbReference type="SMART" id="SM00829">
    <property type="entry name" value="PKS_ER"/>
    <property type="match status" value="1"/>
</dbReference>
<comment type="caution">
    <text evidence="2">The sequence shown here is derived from an EMBL/GenBank/DDBJ whole genome shotgun (WGS) entry which is preliminary data.</text>
</comment>
<proteinExistence type="predicted"/>